<keyword evidence="4" id="KW-1133">Transmembrane helix</keyword>
<keyword evidence="8" id="KW-1185">Reference proteome</keyword>
<evidence type="ECO:0000256" key="2">
    <source>
        <dbReference type="ARBA" id="ARBA00009074"/>
    </source>
</evidence>
<evidence type="ECO:0000256" key="3">
    <source>
        <dbReference type="ARBA" id="ARBA00022692"/>
    </source>
</evidence>
<keyword evidence="5" id="KW-0472">Membrane</keyword>
<feature type="compositionally biased region" description="Polar residues" evidence="6">
    <location>
        <begin position="96"/>
        <end position="117"/>
    </location>
</feature>
<dbReference type="Proteomes" id="UP000554482">
    <property type="component" value="Unassembled WGS sequence"/>
</dbReference>
<proteinExistence type="inferred from homology"/>
<sequence>MDQNSPQNTILVLSSSILKSSSQSNPLSLPLDTIDSPADSNLDCAETTPRSRSLVSPTINLSHEHTLSVQTDSFKDTRSNIHSQSLNDLQEEKHNNQNQFSPYSSTSVNHGYSQRARSSSPPSPILSLPHEHSLAFLTNVENHNNHQNQAEPSSYFVSQLFQPFREDVNKTLNRVIPTNLTRFASAYFDHSERTSHLLCILLESINQARSLYTPLHNLLDVLSLDSPLSQPQGDQASNVFLQFNIHENPFPLRISQNFQEIILCVGALNQQLRSLLIWNSSSSLYDLTVRGSSVLNDDVNIIDRLVTQLQAVVESDKLMVRTGLERGEDRYPLQEMVEQVRMNRTYFLDNLHDLKSHTYLCFWTLNKVRSLLLSAILLHEKTRSSAHESSQADQTFEEHHNNNQNQTIPSILLLKEVFYRLKPTNLMQLVEFNHDLFIQNIEKARSVYAPLHDLITNLPLDSTLSQSQCDQAFDVLLQLNPLENLESFISQTLTELKQRIFSFRLSSSSLRRKKLTLTELKQRLFSFIRPSSSSLRRAELDRANRGAYVLKNDLNTIEKIASRLRDFVEGDNLLIRLLLERGRDKYTIEEVIKQLRKNLPILSRQLMDLEEHTFLYSAMINRLSALLLTEILLQERL</sequence>
<feature type="compositionally biased region" description="Low complexity" evidence="6">
    <location>
        <begin position="21"/>
        <end position="31"/>
    </location>
</feature>
<dbReference type="PANTHER" id="PTHR31113">
    <property type="entry name" value="UPF0496 PROTEIN 3-RELATED"/>
    <property type="match status" value="1"/>
</dbReference>
<reference evidence="7 8" key="1">
    <citation type="submission" date="2020-06" db="EMBL/GenBank/DDBJ databases">
        <title>Transcriptomic and genomic resources for Thalictrum thalictroides and T. hernandezii: Facilitating candidate gene discovery in an emerging model plant lineage.</title>
        <authorList>
            <person name="Arias T."/>
            <person name="Riano-Pachon D.M."/>
            <person name="Di Stilio V.S."/>
        </authorList>
    </citation>
    <scope>NUCLEOTIDE SEQUENCE [LARGE SCALE GENOMIC DNA]</scope>
    <source>
        <strain evidence="8">cv. WT478/WT964</strain>
        <tissue evidence="7">Leaves</tissue>
    </source>
</reference>
<protein>
    <submittedName>
        <fullName evidence="7">Uncharacterized protein</fullName>
    </submittedName>
</protein>
<evidence type="ECO:0000313" key="7">
    <source>
        <dbReference type="EMBL" id="KAF5182150.1"/>
    </source>
</evidence>
<comment type="caution">
    <text evidence="7">The sequence shown here is derived from an EMBL/GenBank/DDBJ whole genome shotgun (WGS) entry which is preliminary data.</text>
</comment>
<dbReference type="AlphaFoldDB" id="A0A7J6VD46"/>
<accession>A0A7J6VD46</accession>
<evidence type="ECO:0000256" key="6">
    <source>
        <dbReference type="SAM" id="MobiDB-lite"/>
    </source>
</evidence>
<dbReference type="InterPro" id="IPR007749">
    <property type="entry name" value="DUF677"/>
</dbReference>
<evidence type="ECO:0000256" key="4">
    <source>
        <dbReference type="ARBA" id="ARBA00022989"/>
    </source>
</evidence>
<comment type="subcellular location">
    <subcellularLocation>
        <location evidence="1">Membrane</location>
    </subcellularLocation>
</comment>
<dbReference type="OrthoDB" id="1932397at2759"/>
<feature type="region of interest" description="Disordered" evidence="6">
    <location>
        <begin position="96"/>
        <end position="125"/>
    </location>
</feature>
<evidence type="ECO:0000256" key="1">
    <source>
        <dbReference type="ARBA" id="ARBA00004370"/>
    </source>
</evidence>
<comment type="similarity">
    <text evidence="2">Belongs to the UPF0496 family.</text>
</comment>
<dbReference type="PANTHER" id="PTHR31113:SF5">
    <property type="entry name" value="OS04G0405700 PROTEIN"/>
    <property type="match status" value="1"/>
</dbReference>
<feature type="region of interest" description="Disordered" evidence="6">
    <location>
        <begin position="21"/>
        <end position="54"/>
    </location>
</feature>
<keyword evidence="3" id="KW-0812">Transmembrane</keyword>
<dbReference type="EMBL" id="JABWDY010035175">
    <property type="protein sequence ID" value="KAF5182150.1"/>
    <property type="molecule type" value="Genomic_DNA"/>
</dbReference>
<evidence type="ECO:0000256" key="5">
    <source>
        <dbReference type="ARBA" id="ARBA00023136"/>
    </source>
</evidence>
<dbReference type="GO" id="GO:0016020">
    <property type="term" value="C:membrane"/>
    <property type="evidence" value="ECO:0007669"/>
    <property type="project" value="UniProtKB-SubCell"/>
</dbReference>
<evidence type="ECO:0000313" key="8">
    <source>
        <dbReference type="Proteomes" id="UP000554482"/>
    </source>
</evidence>
<organism evidence="7 8">
    <name type="scientific">Thalictrum thalictroides</name>
    <name type="common">Rue-anemone</name>
    <name type="synonym">Anemone thalictroides</name>
    <dbReference type="NCBI Taxonomy" id="46969"/>
    <lineage>
        <taxon>Eukaryota</taxon>
        <taxon>Viridiplantae</taxon>
        <taxon>Streptophyta</taxon>
        <taxon>Embryophyta</taxon>
        <taxon>Tracheophyta</taxon>
        <taxon>Spermatophyta</taxon>
        <taxon>Magnoliopsida</taxon>
        <taxon>Ranunculales</taxon>
        <taxon>Ranunculaceae</taxon>
        <taxon>Thalictroideae</taxon>
        <taxon>Thalictrum</taxon>
    </lineage>
</organism>
<name>A0A7J6VD46_THATH</name>
<gene>
    <name evidence="7" type="ORF">FRX31_028265</name>
</gene>